<dbReference type="Proteomes" id="UP001433268">
    <property type="component" value="Unassembled WGS sequence"/>
</dbReference>
<name>A0ABR1X7W9_9PEZI</name>
<gene>
    <name evidence="2" type="ORF">PG997_001880</name>
</gene>
<dbReference type="RefSeq" id="XP_066673491.1">
    <property type="nucleotide sequence ID" value="XM_066806195.1"/>
</dbReference>
<evidence type="ECO:0000256" key="1">
    <source>
        <dbReference type="SAM" id="MobiDB-lite"/>
    </source>
</evidence>
<comment type="caution">
    <text evidence="2">The sequence shown here is derived from an EMBL/GenBank/DDBJ whole genome shotgun (WGS) entry which is preliminary data.</text>
</comment>
<dbReference type="EMBL" id="JAQQWN010000003">
    <property type="protein sequence ID" value="KAK8091519.1"/>
    <property type="molecule type" value="Genomic_DNA"/>
</dbReference>
<evidence type="ECO:0000313" key="3">
    <source>
        <dbReference type="Proteomes" id="UP001433268"/>
    </source>
</evidence>
<protein>
    <submittedName>
        <fullName evidence="2">Uncharacterized protein</fullName>
    </submittedName>
</protein>
<sequence>MELPAHGPPAIQEMPATTCIAELADTSIAPYRREDEISIATSNDIEGSSARRKSLRDGGGGSSLHARKFSWDP</sequence>
<evidence type="ECO:0000313" key="2">
    <source>
        <dbReference type="EMBL" id="KAK8091519.1"/>
    </source>
</evidence>
<dbReference type="GeneID" id="92039255"/>
<reference evidence="2 3" key="1">
    <citation type="submission" date="2023-01" db="EMBL/GenBank/DDBJ databases">
        <title>Analysis of 21 Apiospora genomes using comparative genomics revels a genus with tremendous synthesis potential of carbohydrate active enzymes and secondary metabolites.</title>
        <authorList>
            <person name="Sorensen T."/>
        </authorList>
    </citation>
    <scope>NUCLEOTIDE SEQUENCE [LARGE SCALE GENOMIC DNA]</scope>
    <source>
        <strain evidence="2 3">CBS 114990</strain>
    </source>
</reference>
<accession>A0ABR1X7W9</accession>
<organism evidence="2 3">
    <name type="scientific">Apiospora hydei</name>
    <dbReference type="NCBI Taxonomy" id="1337664"/>
    <lineage>
        <taxon>Eukaryota</taxon>
        <taxon>Fungi</taxon>
        <taxon>Dikarya</taxon>
        <taxon>Ascomycota</taxon>
        <taxon>Pezizomycotina</taxon>
        <taxon>Sordariomycetes</taxon>
        <taxon>Xylariomycetidae</taxon>
        <taxon>Amphisphaeriales</taxon>
        <taxon>Apiosporaceae</taxon>
        <taxon>Apiospora</taxon>
    </lineage>
</organism>
<feature type="region of interest" description="Disordered" evidence="1">
    <location>
        <begin position="40"/>
        <end position="73"/>
    </location>
</feature>
<proteinExistence type="predicted"/>
<keyword evidence="3" id="KW-1185">Reference proteome</keyword>